<evidence type="ECO:0000313" key="3">
    <source>
        <dbReference type="Proteomes" id="UP001527866"/>
    </source>
</evidence>
<evidence type="ECO:0000313" key="2">
    <source>
        <dbReference type="EMBL" id="MDA2810158.1"/>
    </source>
</evidence>
<dbReference type="Gene3D" id="3.40.50.150">
    <property type="entry name" value="Vaccinia Virus protein VP39"/>
    <property type="match status" value="1"/>
</dbReference>
<accession>A0ABT4TZN5</accession>
<dbReference type="InterPro" id="IPR029063">
    <property type="entry name" value="SAM-dependent_MTases_sf"/>
</dbReference>
<dbReference type="GO" id="GO:0008168">
    <property type="term" value="F:methyltransferase activity"/>
    <property type="evidence" value="ECO:0007669"/>
    <property type="project" value="UniProtKB-KW"/>
</dbReference>
<feature type="domain" description="Methyltransferase" evidence="1">
    <location>
        <begin position="50"/>
        <end position="143"/>
    </location>
</feature>
<dbReference type="InterPro" id="IPR041698">
    <property type="entry name" value="Methyltransf_25"/>
</dbReference>
<keyword evidence="3" id="KW-1185">Reference proteome</keyword>
<proteinExistence type="predicted"/>
<keyword evidence="2" id="KW-0489">Methyltransferase</keyword>
<gene>
    <name evidence="2" type="ORF">O4J56_05865</name>
</gene>
<dbReference type="RefSeq" id="WP_270684139.1">
    <property type="nucleotide sequence ID" value="NZ_JAQFWQ010000011.1"/>
</dbReference>
<organism evidence="2 3">
    <name type="scientific">Nocardiopsis endophytica</name>
    <dbReference type="NCBI Taxonomy" id="3018445"/>
    <lineage>
        <taxon>Bacteria</taxon>
        <taxon>Bacillati</taxon>
        <taxon>Actinomycetota</taxon>
        <taxon>Actinomycetes</taxon>
        <taxon>Streptosporangiales</taxon>
        <taxon>Nocardiopsidaceae</taxon>
        <taxon>Nocardiopsis</taxon>
    </lineage>
</organism>
<sequence>MSAPERSGFAPDWLALREPADAAARDRGLVVEAARHLRRPDAGAPLVIRDLGGGTGSMARWLAPLLPGPQHWVVYDHDPGLLERAREHPPNTSADGRPVTVETRTADLAGLREDDLRGADLVTASALLDLFTREEVEGVVAACVGARCPALFTLSVKGRVTVTPEDPLDREIQEAFNAHQRRMVGGRALLGPDAVEAAAEALSRAGARVVTRSSPWRLGADRRALAAEWLEGWVRAAVEQRPDLAARAEAYLSRRRAQCADGGLYVEVGHEDVLSLPPGGAR</sequence>
<evidence type="ECO:0000259" key="1">
    <source>
        <dbReference type="Pfam" id="PF13649"/>
    </source>
</evidence>
<dbReference type="EMBL" id="JAQFWQ010000011">
    <property type="protein sequence ID" value="MDA2810158.1"/>
    <property type="molecule type" value="Genomic_DNA"/>
</dbReference>
<dbReference type="Pfam" id="PF13649">
    <property type="entry name" value="Methyltransf_25"/>
    <property type="match status" value="1"/>
</dbReference>
<dbReference type="Proteomes" id="UP001527866">
    <property type="component" value="Unassembled WGS sequence"/>
</dbReference>
<reference evidence="2 3" key="1">
    <citation type="submission" date="2023-01" db="EMBL/GenBank/DDBJ databases">
        <title>Draft genome sequence of Nocardiopsis sp. RSe5-2 isolated from halophytes.</title>
        <authorList>
            <person name="Duangmal K."/>
            <person name="Chantavorakit T."/>
        </authorList>
    </citation>
    <scope>NUCLEOTIDE SEQUENCE [LARGE SCALE GENOMIC DNA]</scope>
    <source>
        <strain evidence="2 3">RSe5-2</strain>
    </source>
</reference>
<dbReference type="SUPFAM" id="SSF53335">
    <property type="entry name" value="S-adenosyl-L-methionine-dependent methyltransferases"/>
    <property type="match status" value="1"/>
</dbReference>
<name>A0ABT4TZN5_9ACTN</name>
<keyword evidence="2" id="KW-0808">Transferase</keyword>
<protein>
    <submittedName>
        <fullName evidence="2">Class I SAM-dependent methyltransferase</fullName>
    </submittedName>
</protein>
<dbReference type="GO" id="GO:0032259">
    <property type="term" value="P:methylation"/>
    <property type="evidence" value="ECO:0007669"/>
    <property type="project" value="UniProtKB-KW"/>
</dbReference>
<comment type="caution">
    <text evidence="2">The sequence shown here is derived from an EMBL/GenBank/DDBJ whole genome shotgun (WGS) entry which is preliminary data.</text>
</comment>